<name>A0A1H3F4U3_9BACT</name>
<evidence type="ECO:0000259" key="11">
    <source>
        <dbReference type="Pfam" id="PF07992"/>
    </source>
</evidence>
<keyword evidence="5" id="KW-0288">FMN</keyword>
<dbReference type="InterPro" id="IPR001155">
    <property type="entry name" value="OxRdtase_FMN_N"/>
</dbReference>
<dbReference type="CDD" id="cd02803">
    <property type="entry name" value="OYE_like_FMN_family"/>
    <property type="match status" value="1"/>
</dbReference>
<dbReference type="PRINTS" id="PR00469">
    <property type="entry name" value="PNDRDTASEII"/>
</dbReference>
<dbReference type="InterPro" id="IPR023753">
    <property type="entry name" value="FAD/NAD-binding_dom"/>
</dbReference>
<dbReference type="InterPro" id="IPR051793">
    <property type="entry name" value="NADH:flavin_oxidoreductase"/>
</dbReference>
<evidence type="ECO:0000259" key="10">
    <source>
        <dbReference type="Pfam" id="PF00724"/>
    </source>
</evidence>
<evidence type="ECO:0000256" key="8">
    <source>
        <dbReference type="ARBA" id="ARBA00023004"/>
    </source>
</evidence>
<dbReference type="Gene3D" id="3.20.20.70">
    <property type="entry name" value="Aldolase class I"/>
    <property type="match status" value="1"/>
</dbReference>
<dbReference type="InterPro" id="IPR036188">
    <property type="entry name" value="FAD/NAD-bd_sf"/>
</dbReference>
<evidence type="ECO:0000256" key="9">
    <source>
        <dbReference type="ARBA" id="ARBA00023014"/>
    </source>
</evidence>
<dbReference type="SUPFAM" id="SSF51395">
    <property type="entry name" value="FMN-linked oxidoreductases"/>
    <property type="match status" value="1"/>
</dbReference>
<feature type="domain" description="NADH:flavin oxidoreductase/NADH oxidase N-terminal" evidence="10">
    <location>
        <begin position="8"/>
        <end position="340"/>
    </location>
</feature>
<evidence type="ECO:0000256" key="2">
    <source>
        <dbReference type="ARBA" id="ARBA00001966"/>
    </source>
</evidence>
<dbReference type="PRINTS" id="PR00368">
    <property type="entry name" value="FADPNR"/>
</dbReference>
<dbReference type="SUPFAM" id="SSF51971">
    <property type="entry name" value="Nucleotide-binding domain"/>
    <property type="match status" value="1"/>
</dbReference>
<comment type="similarity">
    <text evidence="3">In the N-terminal section; belongs to the NADH:flavin oxidoreductase/NADH oxidase family.</text>
</comment>
<evidence type="ECO:0000256" key="3">
    <source>
        <dbReference type="ARBA" id="ARBA00011048"/>
    </source>
</evidence>
<evidence type="ECO:0000256" key="4">
    <source>
        <dbReference type="ARBA" id="ARBA00022630"/>
    </source>
</evidence>
<proteinExistence type="inferred from homology"/>
<sequence length="648" mass="70690">MEIKYKNLFSEGKIGNLNVRNRIVMPPMGTNFANADGSVSQVLIDYYKERARGGVGLIITEIVCIDSPLGKAITNQLCLDDDKYIGGFSDLAEAVHLEGAKIFVQLHHAGRQTTPEITGEFQPVCPSSTHEPFLNVTPRELADEEIEDLVKKFVKAAVRAKMAGIDGVELHGAHGYLIGQFMSPHINKRTDKWGGNTERRMRFPLEIIKGIRQSLGPNFPICFRFNADDFVEDGITLDEAKIIAKILEDAGVNVLNVSVGIYETMPKLLEPFHFEEGWRVYTAEAIKKVVNIPVITVGVIRNPEFAEAVIAEGKADFVAIGRGVIADPEWPKKAYEGRDEEIRKCISCNTCIGLKVFSGQKMRCSVNPRVGYEWKYPYLPCACEKKKVVVIGGGPAGAYAAITAASRGHEVTLIEKEDKIGGQLNLSSLPPGKDKINWFTEWLEGELKRTNVTVRLGECATAEKLYELKPDVVIVATGAEPIVPNIPGIERALLSWDVLRGKANIPSGEDVVIVGGGLVGCETANYLLGKGCNVTIIEMLDDIALDMEPIERFDLLTLFASKGVKALTKSLVTNITPDSIEMVDVTSRQIKQIPAKHVVLAVGQKPVGCELARVLSDKGIPVITVGDARSVGKIVDATLFGFNAGVKI</sequence>
<dbReference type="Pfam" id="PF07992">
    <property type="entry name" value="Pyr_redox_2"/>
    <property type="match status" value="1"/>
</dbReference>
<dbReference type="GO" id="GO:0046872">
    <property type="term" value="F:metal ion binding"/>
    <property type="evidence" value="ECO:0007669"/>
    <property type="project" value="UniProtKB-KW"/>
</dbReference>
<keyword evidence="6" id="KW-0479">Metal-binding</keyword>
<comment type="cofactor">
    <cofactor evidence="1">
        <name>FMN</name>
        <dbReference type="ChEBI" id="CHEBI:58210"/>
    </cofactor>
</comment>
<protein>
    <submittedName>
        <fullName evidence="12">2,4-dienoyl-CoA reductase</fullName>
    </submittedName>
</protein>
<dbReference type="RefSeq" id="WP_091460906.1">
    <property type="nucleotide sequence ID" value="NZ_FNPD01000004.1"/>
</dbReference>
<evidence type="ECO:0000256" key="6">
    <source>
        <dbReference type="ARBA" id="ARBA00022723"/>
    </source>
</evidence>
<dbReference type="PANTHER" id="PTHR42917:SF2">
    <property type="entry name" value="2,4-DIENOYL-COA REDUCTASE [(2E)-ENOYL-COA-PRODUCING]"/>
    <property type="match status" value="1"/>
</dbReference>
<dbReference type="GO" id="GO:0051536">
    <property type="term" value="F:iron-sulfur cluster binding"/>
    <property type="evidence" value="ECO:0007669"/>
    <property type="project" value="UniProtKB-KW"/>
</dbReference>
<dbReference type="Pfam" id="PF00724">
    <property type="entry name" value="Oxidored_FMN"/>
    <property type="match status" value="1"/>
</dbReference>
<dbReference type="Gene3D" id="3.40.50.720">
    <property type="entry name" value="NAD(P)-binding Rossmann-like Domain"/>
    <property type="match status" value="1"/>
</dbReference>
<keyword evidence="7" id="KW-0560">Oxidoreductase</keyword>
<comment type="cofactor">
    <cofactor evidence="2">
        <name>[4Fe-4S] cluster</name>
        <dbReference type="ChEBI" id="CHEBI:49883"/>
    </cofactor>
</comment>
<evidence type="ECO:0000256" key="1">
    <source>
        <dbReference type="ARBA" id="ARBA00001917"/>
    </source>
</evidence>
<keyword evidence="8" id="KW-0408">Iron</keyword>
<dbReference type="EMBL" id="FNPD01000004">
    <property type="protein sequence ID" value="SDX85877.1"/>
    <property type="molecule type" value="Genomic_DNA"/>
</dbReference>
<dbReference type="AlphaFoldDB" id="A0A1H3F4U3"/>
<evidence type="ECO:0000313" key="12">
    <source>
        <dbReference type="EMBL" id="SDX85877.1"/>
    </source>
</evidence>
<keyword evidence="4" id="KW-0285">Flavoprotein</keyword>
<accession>A0A1H3F4U3</accession>
<evidence type="ECO:0000256" key="7">
    <source>
        <dbReference type="ARBA" id="ARBA00023002"/>
    </source>
</evidence>
<evidence type="ECO:0000313" key="13">
    <source>
        <dbReference type="Proteomes" id="UP000199266"/>
    </source>
</evidence>
<feature type="domain" description="FAD/NAD(P)-binding" evidence="11">
    <location>
        <begin position="386"/>
        <end position="607"/>
    </location>
</feature>
<evidence type="ECO:0000256" key="5">
    <source>
        <dbReference type="ARBA" id="ARBA00022643"/>
    </source>
</evidence>
<organism evidence="12 13">
    <name type="scientific">Acetomicrobium thermoterrenum DSM 13490</name>
    <dbReference type="NCBI Taxonomy" id="1120987"/>
    <lineage>
        <taxon>Bacteria</taxon>
        <taxon>Thermotogati</taxon>
        <taxon>Synergistota</taxon>
        <taxon>Synergistia</taxon>
        <taxon>Synergistales</taxon>
        <taxon>Acetomicrobiaceae</taxon>
        <taxon>Acetomicrobium</taxon>
    </lineage>
</organism>
<keyword evidence="9" id="KW-0411">Iron-sulfur</keyword>
<dbReference type="Proteomes" id="UP000199266">
    <property type="component" value="Unassembled WGS sequence"/>
</dbReference>
<gene>
    <name evidence="12" type="ORF">SAMN03080603_00910</name>
</gene>
<reference evidence="13" key="1">
    <citation type="submission" date="2016-10" db="EMBL/GenBank/DDBJ databases">
        <authorList>
            <person name="Varghese N."/>
            <person name="Submissions S."/>
        </authorList>
    </citation>
    <scope>NUCLEOTIDE SEQUENCE [LARGE SCALE GENOMIC DNA]</scope>
    <source>
        <strain evidence="13">DSM 13490</strain>
    </source>
</reference>
<keyword evidence="13" id="KW-1185">Reference proteome</keyword>
<dbReference type="SUPFAM" id="SSF51905">
    <property type="entry name" value="FAD/NAD(P)-binding domain"/>
    <property type="match status" value="1"/>
</dbReference>
<dbReference type="InterPro" id="IPR013785">
    <property type="entry name" value="Aldolase_TIM"/>
</dbReference>
<dbReference type="GO" id="GO:0010181">
    <property type="term" value="F:FMN binding"/>
    <property type="evidence" value="ECO:0007669"/>
    <property type="project" value="InterPro"/>
</dbReference>
<dbReference type="PANTHER" id="PTHR42917">
    <property type="entry name" value="2,4-DIENOYL-COA REDUCTASE"/>
    <property type="match status" value="1"/>
</dbReference>
<dbReference type="GO" id="GO:0016491">
    <property type="term" value="F:oxidoreductase activity"/>
    <property type="evidence" value="ECO:0007669"/>
    <property type="project" value="UniProtKB-KW"/>
</dbReference>
<dbReference type="Gene3D" id="3.50.50.60">
    <property type="entry name" value="FAD/NAD(P)-binding domain"/>
    <property type="match status" value="1"/>
</dbReference>